<sequence>MGRAGMRAEQNALRVHLLHAGMTQAEIADEFIRRYQLRPRAAFRHAHGWTQLQAADHINRQAARLGLDPDGRASITGPYLCELEHWPDTSARRRLTPQILALLATAYGTDVHRLVDASDRVRMRPADRLVIDAMTCVRQPATCPRCRRREPTAMPRMPRARPDALASSGSLAVSAHPLPIG</sequence>
<dbReference type="AlphaFoldDB" id="Q2JG04"/>
<keyword evidence="3" id="KW-1185">Reference proteome</keyword>
<gene>
    <name evidence="2" type="ordered locus">Francci3_0401</name>
</gene>
<evidence type="ECO:0000313" key="2">
    <source>
        <dbReference type="EMBL" id="ABD09788.1"/>
    </source>
</evidence>
<dbReference type="Proteomes" id="UP000001937">
    <property type="component" value="Chromosome"/>
</dbReference>
<dbReference type="HOGENOM" id="CLU_1530372_0_0_11"/>
<evidence type="ECO:0000256" key="1">
    <source>
        <dbReference type="SAM" id="MobiDB-lite"/>
    </source>
</evidence>
<reference evidence="2 3" key="1">
    <citation type="journal article" date="2007" name="Genome Res.">
        <title>Genome characteristics of facultatively symbiotic Frankia sp. strains reflect host range and host plant biogeography.</title>
        <authorList>
            <person name="Normand P."/>
            <person name="Lapierre P."/>
            <person name="Tisa L.S."/>
            <person name="Gogarten J.P."/>
            <person name="Alloisio N."/>
            <person name="Bagnarol E."/>
            <person name="Bassi C.A."/>
            <person name="Berry A.M."/>
            <person name="Bickhart D.M."/>
            <person name="Choisne N."/>
            <person name="Couloux A."/>
            <person name="Cournoyer B."/>
            <person name="Cruveiller S."/>
            <person name="Daubin V."/>
            <person name="Demange N."/>
            <person name="Francino M.P."/>
            <person name="Goltsman E."/>
            <person name="Huang Y."/>
            <person name="Kopp O.R."/>
            <person name="Labarre L."/>
            <person name="Lapidus A."/>
            <person name="Lavire C."/>
            <person name="Marechal J."/>
            <person name="Martinez M."/>
            <person name="Mastronunzio J.E."/>
            <person name="Mullin B.C."/>
            <person name="Niemann J."/>
            <person name="Pujic P."/>
            <person name="Rawnsley T."/>
            <person name="Rouy Z."/>
            <person name="Schenowitz C."/>
            <person name="Sellstedt A."/>
            <person name="Tavares F."/>
            <person name="Tomkins J.P."/>
            <person name="Vallenet D."/>
            <person name="Valverde C."/>
            <person name="Wall L.G."/>
            <person name="Wang Y."/>
            <person name="Medigue C."/>
            <person name="Benson D.R."/>
        </authorList>
    </citation>
    <scope>NUCLEOTIDE SEQUENCE [LARGE SCALE GENOMIC DNA]</scope>
    <source>
        <strain evidence="3">DSM 45818 / CECT 9043 / CcI3</strain>
    </source>
</reference>
<dbReference type="STRING" id="106370.Francci3_0401"/>
<feature type="region of interest" description="Disordered" evidence="1">
    <location>
        <begin position="148"/>
        <end position="181"/>
    </location>
</feature>
<proteinExistence type="predicted"/>
<feature type="compositionally biased region" description="Low complexity" evidence="1">
    <location>
        <begin position="152"/>
        <end position="175"/>
    </location>
</feature>
<organism evidence="2 3">
    <name type="scientific">Frankia casuarinae (strain DSM 45818 / CECT 9043 / HFP020203 / CcI3)</name>
    <dbReference type="NCBI Taxonomy" id="106370"/>
    <lineage>
        <taxon>Bacteria</taxon>
        <taxon>Bacillati</taxon>
        <taxon>Actinomycetota</taxon>
        <taxon>Actinomycetes</taxon>
        <taxon>Frankiales</taxon>
        <taxon>Frankiaceae</taxon>
        <taxon>Frankia</taxon>
    </lineage>
</organism>
<dbReference type="KEGG" id="fra:Francci3_0401"/>
<evidence type="ECO:0000313" key="3">
    <source>
        <dbReference type="Proteomes" id="UP000001937"/>
    </source>
</evidence>
<name>Q2JG04_FRACC</name>
<dbReference type="EMBL" id="CP000249">
    <property type="protein sequence ID" value="ABD09788.1"/>
    <property type="molecule type" value="Genomic_DNA"/>
</dbReference>
<accession>A0A1X1PQW3</accession>
<protein>
    <submittedName>
        <fullName evidence="2">Uncharacterized protein</fullName>
    </submittedName>
</protein>
<accession>Q2JG04</accession>
<dbReference type="OrthoDB" id="3217612at2"/>